<dbReference type="Proteomes" id="UP000007809">
    <property type="component" value="Chromosome"/>
</dbReference>
<dbReference type="SUPFAM" id="SSF52540">
    <property type="entry name" value="P-loop containing nucleoside triphosphate hydrolases"/>
    <property type="match status" value="1"/>
</dbReference>
<dbReference type="KEGG" id="pdx:Psed_3089"/>
<dbReference type="InterPro" id="IPR027417">
    <property type="entry name" value="P-loop_NTPase"/>
</dbReference>
<evidence type="ECO:0000256" key="1">
    <source>
        <dbReference type="SAM" id="MobiDB-lite"/>
    </source>
</evidence>
<accession>F4CSY7</accession>
<proteinExistence type="predicted"/>
<evidence type="ECO:0000313" key="3">
    <source>
        <dbReference type="Proteomes" id="UP000007809"/>
    </source>
</evidence>
<gene>
    <name evidence="2" type="ordered locus">Psed_3089</name>
</gene>
<sequence length="174" mass="18339">MRSGCAEVTMASRPVPMTESDRNRPSLIRSKVTPPSLQESVVPRPRVAAVLRELIDDNPVVCVYATAGAGKTTAVLQALDDSPNSIAWLSVDETDAAPGRLLTYLQAALAQAGHDTSEAMSALRAGVPHPEVAGILADTIASLPVTVVLDNAERIASSPDALELVSRLGRYLDE</sequence>
<dbReference type="AlphaFoldDB" id="F4CSY7"/>
<dbReference type="eggNOG" id="COG2909">
    <property type="taxonomic scope" value="Bacteria"/>
</dbReference>
<organism evidence="2 3">
    <name type="scientific">Pseudonocardia dioxanivorans (strain ATCC 55486 / DSM 44775 / JCM 13855 / CB1190)</name>
    <dbReference type="NCBI Taxonomy" id="675635"/>
    <lineage>
        <taxon>Bacteria</taxon>
        <taxon>Bacillati</taxon>
        <taxon>Actinomycetota</taxon>
        <taxon>Actinomycetes</taxon>
        <taxon>Pseudonocardiales</taxon>
        <taxon>Pseudonocardiaceae</taxon>
        <taxon>Pseudonocardia</taxon>
    </lineage>
</organism>
<keyword evidence="3" id="KW-1185">Reference proteome</keyword>
<dbReference type="STRING" id="675635.Psed_3089"/>
<dbReference type="HOGENOM" id="CLU_1538801_0_0_11"/>
<dbReference type="Gene3D" id="3.40.50.300">
    <property type="entry name" value="P-loop containing nucleotide triphosphate hydrolases"/>
    <property type="match status" value="1"/>
</dbReference>
<reference evidence="2 3" key="1">
    <citation type="journal article" date="2011" name="J. Bacteriol.">
        <title>Genome sequence of the 1,4-dioxane-degrading Pseudonocardia dioxanivorans strain CB1190.</title>
        <authorList>
            <person name="Sales C.M."/>
            <person name="Mahendra S."/>
            <person name="Grostern A."/>
            <person name="Parales R.E."/>
            <person name="Goodwin L.A."/>
            <person name="Woyke T."/>
            <person name="Nolan M."/>
            <person name="Lapidus A."/>
            <person name="Chertkov O."/>
            <person name="Ovchinnikova G."/>
            <person name="Sczyrba A."/>
            <person name="Alvarez-Cohen L."/>
        </authorList>
    </citation>
    <scope>NUCLEOTIDE SEQUENCE [LARGE SCALE GENOMIC DNA]</scope>
    <source>
        <strain evidence="3">ATCC 55486 / DSM 44775 / JCM 13855 / CB1190</strain>
    </source>
</reference>
<protein>
    <submittedName>
        <fullName evidence="2">Transcriptional activator domain protein</fullName>
    </submittedName>
</protein>
<evidence type="ECO:0000313" key="2">
    <source>
        <dbReference type="EMBL" id="AEA25286.1"/>
    </source>
</evidence>
<dbReference type="EMBL" id="CP002593">
    <property type="protein sequence ID" value="AEA25286.1"/>
    <property type="molecule type" value="Genomic_DNA"/>
</dbReference>
<name>F4CSY7_PSEUX</name>
<feature type="region of interest" description="Disordered" evidence="1">
    <location>
        <begin position="1"/>
        <end position="36"/>
    </location>
</feature>